<evidence type="ECO:0000259" key="4">
    <source>
        <dbReference type="Pfam" id="PF24652"/>
    </source>
</evidence>
<dbReference type="KEGG" id="tva:4752943"/>
<dbReference type="GO" id="GO:0035869">
    <property type="term" value="C:ciliary transition zone"/>
    <property type="evidence" value="ECO:0000318"/>
    <property type="project" value="GO_Central"/>
</dbReference>
<dbReference type="GO" id="GO:1904491">
    <property type="term" value="P:protein localization to ciliary transition zone"/>
    <property type="evidence" value="ECO:0000318"/>
    <property type="project" value="GO_Central"/>
</dbReference>
<dbReference type="InterPro" id="IPR056288">
    <property type="entry name" value="CEP76_C"/>
</dbReference>
<dbReference type="Pfam" id="PF24656">
    <property type="entry name" value="CEPT76_peptidase"/>
    <property type="match status" value="1"/>
</dbReference>
<dbReference type="InterPro" id="IPR056290">
    <property type="entry name" value="CEPT76/DRC7_peptidase-like_dom"/>
</dbReference>
<dbReference type="InterPro" id="IPR028928">
    <property type="entry name" value="CC2D2AN-C2"/>
</dbReference>
<dbReference type="STRING" id="5722.A2FIR2"/>
<feature type="domain" description="Centrosomal protein of 76 kDa C-terminal" evidence="4">
    <location>
        <begin position="1072"/>
        <end position="1205"/>
    </location>
</feature>
<dbReference type="Proteomes" id="UP000001542">
    <property type="component" value="Unassembled WGS sequence"/>
</dbReference>
<feature type="domain" description="CC2D2A N-terminal C2" evidence="3">
    <location>
        <begin position="389"/>
        <end position="507"/>
    </location>
</feature>
<evidence type="ECO:0000313" key="7">
    <source>
        <dbReference type="Proteomes" id="UP000001542"/>
    </source>
</evidence>
<dbReference type="InParanoid" id="A2FIR2"/>
<dbReference type="GO" id="GO:1905515">
    <property type="term" value="P:non-motile cilium assembly"/>
    <property type="evidence" value="ECO:0000318"/>
    <property type="project" value="GO_Central"/>
</dbReference>
<feature type="coiled-coil region" evidence="1">
    <location>
        <begin position="254"/>
        <end position="296"/>
    </location>
</feature>
<organism evidence="6 7">
    <name type="scientific">Trichomonas vaginalis (strain ATCC PRA-98 / G3)</name>
    <dbReference type="NCBI Taxonomy" id="412133"/>
    <lineage>
        <taxon>Eukaryota</taxon>
        <taxon>Metamonada</taxon>
        <taxon>Parabasalia</taxon>
        <taxon>Trichomonadida</taxon>
        <taxon>Trichomonadidae</taxon>
        <taxon>Trichomonas</taxon>
    </lineage>
</organism>
<evidence type="ECO:0000259" key="5">
    <source>
        <dbReference type="Pfam" id="PF24656"/>
    </source>
</evidence>
<dbReference type="VEuPathDB" id="TrichDB:TVAGG3_0388940"/>
<reference evidence="6" key="1">
    <citation type="submission" date="2006-10" db="EMBL/GenBank/DDBJ databases">
        <authorList>
            <person name="Amadeo P."/>
            <person name="Zhao Q."/>
            <person name="Wortman J."/>
            <person name="Fraser-Liggett C."/>
            <person name="Carlton J."/>
        </authorList>
    </citation>
    <scope>NUCLEOTIDE SEQUENCE</scope>
    <source>
        <strain evidence="6">G3</strain>
    </source>
</reference>
<dbReference type="RefSeq" id="XP_001308128.1">
    <property type="nucleotide sequence ID" value="XM_001308127.1"/>
</dbReference>
<accession>A2FIR2</accession>
<feature type="domain" description="CEP76/DRC7 peptidase-like" evidence="5">
    <location>
        <begin position="938"/>
        <end position="1045"/>
    </location>
</feature>
<dbReference type="eggNOG" id="KOG3639">
    <property type="taxonomic scope" value="Eukaryota"/>
</dbReference>
<dbReference type="Pfam" id="PF24652">
    <property type="entry name" value="CEP76_C"/>
    <property type="match status" value="1"/>
</dbReference>
<dbReference type="PANTHER" id="PTHR20837:SF0">
    <property type="entry name" value="COILED-COIL AND C2 DOMAIN-CONTAINING PROTEIN 2A"/>
    <property type="match status" value="1"/>
</dbReference>
<evidence type="ECO:0000256" key="2">
    <source>
        <dbReference type="SAM" id="MobiDB-lite"/>
    </source>
</evidence>
<dbReference type="SMR" id="A2FIR2"/>
<gene>
    <name evidence="6" type="ORF">TVAG_443100</name>
</gene>
<feature type="region of interest" description="Disordered" evidence="2">
    <location>
        <begin position="1"/>
        <end position="21"/>
    </location>
</feature>
<protein>
    <submittedName>
        <fullName evidence="6">Uncharacterized protein</fullName>
    </submittedName>
</protein>
<dbReference type="VEuPathDB" id="TrichDB:TVAG_443100"/>
<sequence>MSTPQNQGAYNGGGDNHTTMSSSAVKFGIDSAVSDPNDPHVKENQEFQERFLKFLQYQELDSDEIPTDFNEEEEESDLAFFDLKITKPECFFDEIQSNNKYITYVSNKTAENGAKPLYLKAIDLNDGVYRWNYIECKNANVNRLNNRLILDDPNKITFFNEEGEMKQDAPLVRQTMPYADFKKAKKKVDDTLLYNFVPGTMIPISATIVSRFIRIEIFNIEFAVHPLSSKATILQNQILELYRSIENETEISRIQNYKSRIDLIRAQLKIVRDDNRKKLLQEVVRLQELRDFEEHKVREIRDMLLNSWHALKEIQESTFIIAPFILKWVSRKRNESERQFEVALLETDIGIRANEIAELEEINTGKKPNTDNIIQTLKDQRVKLGLRNPGETTWEPVLKKIEIPSVQRLTMEENNRRKMIDETNLWIQANISDKKAISSEFKMNYSLYAESGIGIRFLCTRVPKAVPVEIWQDGPTGKTVIATVNIPVVNGVPYQPMKIQFTSSQPIHGCLVQGTISAQGFVEPDFDGGQTVIHEMSKKKAIMKDLKSNPSSFISVPKFVETTKNSDPNDPKLQEILNEANVDLDPQIISNQFILDKGVIATKFSSMAPMMVHNELPHKVFRKPEPKPNNKSDTKLEDVIIDSDKWSVKDILHSLWSFFFEKRRPLSVNPIDFPSTEYIRHGSVVISRLLSAANTPQRMQMSIKNYVPLENSARVFARVFFEGVSYLTDAVDMKDGAWNESITYDMAELFGLKTDVKSIATKTIRIDLFDHVNLKQNERDQNMPEKISENHFLATLEIPVKSLIFNGGIDDVIPMISHPLHFGYESMSKPIMINLNLQSIPPLTFTIDRNNYINTESQAVAYRFKYILDARKSSNLRYVAFSKDGQNKLQLIYRNLCKLQTPPNFTTIQSLLRFVSAIPYTSEFPDDQNPTVKSPSIVMEEMSGTIEEHAVILSSFLEANNIKSKVVLGYDKVHGPSAFVLVDQNQKYLLDPVTCRIWEMGDKKCTLYRIGTIFDRTNIWFNKQNVGDTWKLSFNTDNNDLWEPFFYRNFQDEKLQISEEIKPVEYGIQASMIAAELQKKIEEEVCVAVELFRSPSKTRWVNDLSKNLRNALKKCEEAALSSEDYNFQEIFDNVKENFPDCRIIGSPFFVMANSSKESRMKMINEIKSEIKLREVFFTENESTQFACASSVLPYPHGIFAVWTILVSVNQI</sequence>
<evidence type="ECO:0000256" key="1">
    <source>
        <dbReference type="SAM" id="Coils"/>
    </source>
</evidence>
<dbReference type="PANTHER" id="PTHR20837">
    <property type="entry name" value="CENTROSOMAL PROTEIN-RELATED"/>
    <property type="match status" value="1"/>
</dbReference>
<keyword evidence="7" id="KW-1185">Reference proteome</keyword>
<dbReference type="EMBL" id="DS113818">
    <property type="protein sequence ID" value="EAX95198.1"/>
    <property type="molecule type" value="Genomic_DNA"/>
</dbReference>
<evidence type="ECO:0000313" key="6">
    <source>
        <dbReference type="EMBL" id="EAX95198.1"/>
    </source>
</evidence>
<reference evidence="6" key="2">
    <citation type="journal article" date="2007" name="Science">
        <title>Draft genome sequence of the sexually transmitted pathogen Trichomonas vaginalis.</title>
        <authorList>
            <person name="Carlton J.M."/>
            <person name="Hirt R.P."/>
            <person name="Silva J.C."/>
            <person name="Delcher A.L."/>
            <person name="Schatz M."/>
            <person name="Zhao Q."/>
            <person name="Wortman J.R."/>
            <person name="Bidwell S.L."/>
            <person name="Alsmark U.C.M."/>
            <person name="Besteiro S."/>
            <person name="Sicheritz-Ponten T."/>
            <person name="Noel C.J."/>
            <person name="Dacks J.B."/>
            <person name="Foster P.G."/>
            <person name="Simillion C."/>
            <person name="Van de Peer Y."/>
            <person name="Miranda-Saavedra D."/>
            <person name="Barton G.J."/>
            <person name="Westrop G.D."/>
            <person name="Mueller S."/>
            <person name="Dessi D."/>
            <person name="Fiori P.L."/>
            <person name="Ren Q."/>
            <person name="Paulsen I."/>
            <person name="Zhang H."/>
            <person name="Bastida-Corcuera F.D."/>
            <person name="Simoes-Barbosa A."/>
            <person name="Brown M.T."/>
            <person name="Hayes R.D."/>
            <person name="Mukherjee M."/>
            <person name="Okumura C.Y."/>
            <person name="Schneider R."/>
            <person name="Smith A.J."/>
            <person name="Vanacova S."/>
            <person name="Villalvazo M."/>
            <person name="Haas B.J."/>
            <person name="Pertea M."/>
            <person name="Feldblyum T.V."/>
            <person name="Utterback T.R."/>
            <person name="Shu C.L."/>
            <person name="Osoegawa K."/>
            <person name="de Jong P.J."/>
            <person name="Hrdy I."/>
            <person name="Horvathova L."/>
            <person name="Zubacova Z."/>
            <person name="Dolezal P."/>
            <person name="Malik S.B."/>
            <person name="Logsdon J.M. Jr."/>
            <person name="Henze K."/>
            <person name="Gupta A."/>
            <person name="Wang C.C."/>
            <person name="Dunne R.L."/>
            <person name="Upcroft J.A."/>
            <person name="Upcroft P."/>
            <person name="White O."/>
            <person name="Salzberg S.L."/>
            <person name="Tang P."/>
            <person name="Chiu C.-H."/>
            <person name="Lee Y.-S."/>
            <person name="Embley T.M."/>
            <person name="Coombs G.H."/>
            <person name="Mottram J.C."/>
            <person name="Tachezy J."/>
            <person name="Fraser-Liggett C.M."/>
            <person name="Johnson P.J."/>
        </authorList>
    </citation>
    <scope>NUCLEOTIDE SEQUENCE [LARGE SCALE GENOMIC DNA]</scope>
    <source>
        <strain evidence="6">G3</strain>
    </source>
</reference>
<keyword evidence="1" id="KW-0175">Coiled coil</keyword>
<evidence type="ECO:0000259" key="3">
    <source>
        <dbReference type="Pfam" id="PF15625"/>
    </source>
</evidence>
<dbReference type="OrthoDB" id="2162143at2759"/>
<dbReference type="AlphaFoldDB" id="A2FIR2"/>
<dbReference type="InterPro" id="IPR052434">
    <property type="entry name" value="Tectonic-like_complex_comp"/>
</dbReference>
<name>A2FIR2_TRIV3</name>
<proteinExistence type="predicted"/>
<dbReference type="Pfam" id="PF15625">
    <property type="entry name" value="CC2D2AN-C2"/>
    <property type="match status" value="1"/>
</dbReference>